<comment type="caution">
    <text evidence="7">The sequence shown here is derived from an EMBL/GenBank/DDBJ whole genome shotgun (WGS) entry which is preliminary data.</text>
</comment>
<dbReference type="Pfam" id="PF18029">
    <property type="entry name" value="Glyoxalase_6"/>
    <property type="match status" value="1"/>
</dbReference>
<evidence type="ECO:0000313" key="8">
    <source>
        <dbReference type="Proteomes" id="UP000267536"/>
    </source>
</evidence>
<dbReference type="Pfam" id="PF01329">
    <property type="entry name" value="Pterin_4a"/>
    <property type="match status" value="1"/>
</dbReference>
<dbReference type="Proteomes" id="UP000267536">
    <property type="component" value="Unassembled WGS sequence"/>
</dbReference>
<dbReference type="EMBL" id="RKMH01000015">
    <property type="protein sequence ID" value="RPA57610.1"/>
    <property type="molecule type" value="Genomic_DNA"/>
</dbReference>
<feature type="domain" description="Glyoxalase-like" evidence="6">
    <location>
        <begin position="112"/>
        <end position="215"/>
    </location>
</feature>
<dbReference type="EC" id="4.2.1.96" evidence="3"/>
<keyword evidence="8" id="KW-1185">Reference proteome</keyword>
<protein>
    <recommendedName>
        <fullName evidence="4">Putative pterin-4-alpha-carbinolamine dehydratase</fullName>
        <ecNumber evidence="3">4.2.1.96</ecNumber>
    </recommendedName>
</protein>
<evidence type="ECO:0000256" key="4">
    <source>
        <dbReference type="ARBA" id="ARBA00021735"/>
    </source>
</evidence>
<dbReference type="AlphaFoldDB" id="A0A3N4GG85"/>
<comment type="similarity">
    <text evidence="2">Belongs to the pterin-4-alpha-carbinolamine dehydratase family.</text>
</comment>
<evidence type="ECO:0000259" key="6">
    <source>
        <dbReference type="Pfam" id="PF18029"/>
    </source>
</evidence>
<gene>
    <name evidence="7" type="ORF">EF294_17590</name>
</gene>
<comment type="catalytic activity">
    <reaction evidence="1">
        <text>(4aS,6R)-4a-hydroxy-L-erythro-5,6,7,8-tetrahydrobiopterin = (6R)-L-erythro-6,7-dihydrobiopterin + H2O</text>
        <dbReference type="Rhea" id="RHEA:11920"/>
        <dbReference type="ChEBI" id="CHEBI:15377"/>
        <dbReference type="ChEBI" id="CHEBI:15642"/>
        <dbReference type="ChEBI" id="CHEBI:43120"/>
        <dbReference type="EC" id="4.2.1.96"/>
    </reaction>
</comment>
<evidence type="ECO:0000313" key="7">
    <source>
        <dbReference type="EMBL" id="RPA57610.1"/>
    </source>
</evidence>
<dbReference type="InterPro" id="IPR029068">
    <property type="entry name" value="Glyas_Bleomycin-R_OHBP_Dase"/>
</dbReference>
<evidence type="ECO:0000256" key="5">
    <source>
        <dbReference type="ARBA" id="ARBA00023239"/>
    </source>
</evidence>
<proteinExistence type="inferred from homology"/>
<dbReference type="CDD" id="cd00488">
    <property type="entry name" value="PCD_DCoH"/>
    <property type="match status" value="1"/>
</dbReference>
<dbReference type="GO" id="GO:0008124">
    <property type="term" value="F:4-alpha-hydroxytetrahydrobiopterin dehydratase activity"/>
    <property type="evidence" value="ECO:0007669"/>
    <property type="project" value="UniProtKB-EC"/>
</dbReference>
<organism evidence="7 8">
    <name type="scientific">Gordonia oryzae</name>
    <dbReference type="NCBI Taxonomy" id="2487349"/>
    <lineage>
        <taxon>Bacteria</taxon>
        <taxon>Bacillati</taxon>
        <taxon>Actinomycetota</taxon>
        <taxon>Actinomycetes</taxon>
        <taxon>Mycobacteriales</taxon>
        <taxon>Gordoniaceae</taxon>
        <taxon>Gordonia</taxon>
    </lineage>
</organism>
<dbReference type="PANTHER" id="PTHR35908:SF1">
    <property type="entry name" value="CONSERVED PROTEIN"/>
    <property type="match status" value="1"/>
</dbReference>
<reference evidence="7 8" key="1">
    <citation type="submission" date="2018-11" db="EMBL/GenBank/DDBJ databases">
        <title>Draft genome sequence of Gordonia sp. RS15-1S isolated from rice stems.</title>
        <authorList>
            <person name="Muangham S."/>
        </authorList>
    </citation>
    <scope>NUCLEOTIDE SEQUENCE [LARGE SCALE GENOMIC DNA]</scope>
    <source>
        <strain evidence="7 8">RS15-1S</strain>
    </source>
</reference>
<dbReference type="RefSeq" id="WP_123932236.1">
    <property type="nucleotide sequence ID" value="NZ_JBPSDP010000016.1"/>
</dbReference>
<dbReference type="SUPFAM" id="SSF54593">
    <property type="entry name" value="Glyoxalase/Bleomycin resistance protein/Dihydroxybiphenyl dioxygenase"/>
    <property type="match status" value="1"/>
</dbReference>
<dbReference type="PANTHER" id="PTHR35908">
    <property type="entry name" value="HYPOTHETICAL FUSION PROTEIN"/>
    <property type="match status" value="1"/>
</dbReference>
<name>A0A3N4GG85_9ACTN</name>
<evidence type="ECO:0000256" key="3">
    <source>
        <dbReference type="ARBA" id="ARBA00013252"/>
    </source>
</evidence>
<dbReference type="Gene3D" id="3.10.180.10">
    <property type="entry name" value="2,3-Dihydroxybiphenyl 1,2-Dioxygenase, domain 1"/>
    <property type="match status" value="1"/>
</dbReference>
<keyword evidence="5" id="KW-0456">Lyase</keyword>
<evidence type="ECO:0000256" key="1">
    <source>
        <dbReference type="ARBA" id="ARBA00001554"/>
    </source>
</evidence>
<dbReference type="GO" id="GO:0006729">
    <property type="term" value="P:tetrahydrobiopterin biosynthetic process"/>
    <property type="evidence" value="ECO:0007669"/>
    <property type="project" value="InterPro"/>
</dbReference>
<dbReference type="InterPro" id="IPR036428">
    <property type="entry name" value="PCD_sf"/>
</dbReference>
<dbReference type="OrthoDB" id="15077at2"/>
<dbReference type="InterPro" id="IPR001533">
    <property type="entry name" value="Pterin_deHydtase"/>
</dbReference>
<dbReference type="InterPro" id="IPR041581">
    <property type="entry name" value="Glyoxalase_6"/>
</dbReference>
<evidence type="ECO:0000256" key="2">
    <source>
        <dbReference type="ARBA" id="ARBA00006472"/>
    </source>
</evidence>
<dbReference type="SUPFAM" id="SSF55248">
    <property type="entry name" value="PCD-like"/>
    <property type="match status" value="1"/>
</dbReference>
<accession>A0A3N4GG85</accession>
<dbReference type="Gene3D" id="3.30.1360.20">
    <property type="entry name" value="Transcriptional coactivator/pterin dehydratase"/>
    <property type="match status" value="1"/>
</dbReference>
<sequence>MSDNRYTPLAAAEVTGAVADPWRVIANALRVAYRTRNMVTGGRFVARIIDAAEEANHHPDVDLRYGSVRLSLTTHSEHRMTDADVALANRIADIAREMDLEPAPAPPARFDLAIDALDITAIRSFWKTVLGYDDDPDDTLDLVDPTGILPPVWFQQMDSPRPQRSRMHVDLWLPHDQVQERMAAAIDAGGHLVTDAHAPSFWVLADAEGNEICLCTWQDREKSD</sequence>